<evidence type="ECO:0000256" key="3">
    <source>
        <dbReference type="ARBA" id="ARBA00022692"/>
    </source>
</evidence>
<dbReference type="PROSITE" id="PS50095">
    <property type="entry name" value="PLAT"/>
    <property type="match status" value="1"/>
</dbReference>
<dbReference type="InterPro" id="IPR002859">
    <property type="entry name" value="PKD/REJ-like"/>
</dbReference>
<dbReference type="Gene3D" id="3.10.100.10">
    <property type="entry name" value="Mannose-Binding Protein A, subunit A"/>
    <property type="match status" value="1"/>
</dbReference>
<dbReference type="Gene3D" id="2.60.60.20">
    <property type="entry name" value="PLAT/LH2 domain"/>
    <property type="match status" value="1"/>
</dbReference>
<feature type="domain" description="PKD" evidence="13">
    <location>
        <begin position="944"/>
        <end position="1002"/>
    </location>
</feature>
<evidence type="ECO:0000256" key="4">
    <source>
        <dbReference type="ARBA" id="ARBA00022737"/>
    </source>
</evidence>
<feature type="transmembrane region" description="Helical" evidence="10">
    <location>
        <begin position="3244"/>
        <end position="3265"/>
    </location>
</feature>
<feature type="chain" id="PRO_5026014806" evidence="11">
    <location>
        <begin position="19"/>
        <end position="3438"/>
    </location>
</feature>
<dbReference type="InterPro" id="IPR013783">
    <property type="entry name" value="Ig-like_fold"/>
</dbReference>
<feature type="compositionally biased region" description="Low complexity" evidence="9">
    <location>
        <begin position="3069"/>
        <end position="3083"/>
    </location>
</feature>
<dbReference type="CDD" id="cd00146">
    <property type="entry name" value="PKD"/>
    <property type="match status" value="6"/>
</dbReference>
<dbReference type="Proteomes" id="UP000503349">
    <property type="component" value="Chromosome 20"/>
</dbReference>
<dbReference type="InterPro" id="IPR035986">
    <property type="entry name" value="PKD_dom_sf"/>
</dbReference>
<evidence type="ECO:0000259" key="15">
    <source>
        <dbReference type="PROSITE" id="PS51111"/>
    </source>
</evidence>
<evidence type="ECO:0000256" key="9">
    <source>
        <dbReference type="SAM" id="MobiDB-lite"/>
    </source>
</evidence>
<dbReference type="GO" id="GO:0006816">
    <property type="term" value="P:calcium ion transport"/>
    <property type="evidence" value="ECO:0007669"/>
    <property type="project" value="TreeGrafter"/>
</dbReference>
<dbReference type="Pfam" id="PF01477">
    <property type="entry name" value="PLAT"/>
    <property type="match status" value="1"/>
</dbReference>
<keyword evidence="5 10" id="KW-1133">Transmembrane helix</keyword>
<dbReference type="SUPFAM" id="SSF49723">
    <property type="entry name" value="Lipase/lipooxygenase domain (PLAT/LH2 domain)"/>
    <property type="match status" value="1"/>
</dbReference>
<evidence type="ECO:0000256" key="1">
    <source>
        <dbReference type="ARBA" id="ARBA00004141"/>
    </source>
</evidence>
<dbReference type="PROSITE" id="PS00615">
    <property type="entry name" value="C_TYPE_LECTIN_1"/>
    <property type="match status" value="1"/>
</dbReference>
<dbReference type="EMBL" id="CM015731">
    <property type="protein sequence ID" value="KAF3704724.1"/>
    <property type="molecule type" value="Genomic_DNA"/>
</dbReference>
<feature type="transmembrane region" description="Helical" evidence="10">
    <location>
        <begin position="3277"/>
        <end position="3297"/>
    </location>
</feature>
<evidence type="ECO:0000256" key="6">
    <source>
        <dbReference type="ARBA" id="ARBA00023136"/>
    </source>
</evidence>
<keyword evidence="3 10" id="KW-0812">Transmembrane</keyword>
<comment type="caution">
    <text evidence="8">Lacks conserved residue(s) required for the propagation of feature annotation.</text>
</comment>
<dbReference type="InterPro" id="IPR000601">
    <property type="entry name" value="PKD_dom"/>
</dbReference>
<evidence type="ECO:0000256" key="5">
    <source>
        <dbReference type="ARBA" id="ARBA00022989"/>
    </source>
</evidence>
<feature type="region of interest" description="Disordered" evidence="9">
    <location>
        <begin position="3049"/>
        <end position="3083"/>
    </location>
</feature>
<reference evidence="16 17" key="1">
    <citation type="submission" date="2019-02" db="EMBL/GenBank/DDBJ databases">
        <title>Opniocepnalus argus genome.</title>
        <authorList>
            <person name="Zhou C."/>
            <person name="Xiao S."/>
        </authorList>
    </citation>
    <scope>NUCLEOTIDE SEQUENCE [LARGE SCALE GENOMIC DNA]</scope>
    <source>
        <strain evidence="16">OARG1902GOOAL</strain>
        <tissue evidence="16">Muscle</tissue>
    </source>
</reference>
<keyword evidence="11" id="KW-0732">Signal</keyword>
<dbReference type="SUPFAM" id="SSF49299">
    <property type="entry name" value="PKD domain"/>
    <property type="match status" value="8"/>
</dbReference>
<dbReference type="CDD" id="cd00037">
    <property type="entry name" value="CLECT"/>
    <property type="match status" value="1"/>
</dbReference>
<evidence type="ECO:0000259" key="14">
    <source>
        <dbReference type="PROSITE" id="PS50095"/>
    </source>
</evidence>
<dbReference type="GO" id="GO:0005886">
    <property type="term" value="C:plasma membrane"/>
    <property type="evidence" value="ECO:0007669"/>
    <property type="project" value="TreeGrafter"/>
</dbReference>
<feature type="domain" description="PKD" evidence="13">
    <location>
        <begin position="667"/>
        <end position="740"/>
    </location>
</feature>
<dbReference type="InterPro" id="IPR016186">
    <property type="entry name" value="C-type_lectin-like/link_sf"/>
</dbReference>
<feature type="region of interest" description="Disordered" evidence="9">
    <location>
        <begin position="3402"/>
        <end position="3421"/>
    </location>
</feature>
<dbReference type="SUPFAM" id="SSF56436">
    <property type="entry name" value="C-type lectin-like"/>
    <property type="match status" value="1"/>
</dbReference>
<dbReference type="Pfam" id="PF00059">
    <property type="entry name" value="Lectin_C"/>
    <property type="match status" value="1"/>
</dbReference>
<dbReference type="FunFam" id="2.60.40.10:FF:002088">
    <property type="entry name" value="Polycystic kidney disease 1a"/>
    <property type="match status" value="1"/>
</dbReference>
<accession>A0A6G1QQG0</accession>
<dbReference type="PROSITE" id="PS50041">
    <property type="entry name" value="C_TYPE_LECTIN_2"/>
    <property type="match status" value="1"/>
</dbReference>
<feature type="domain" description="C-type lectin" evidence="12">
    <location>
        <begin position="39"/>
        <end position="152"/>
    </location>
</feature>
<keyword evidence="6 10" id="KW-0472">Membrane</keyword>
<proteinExistence type="inferred from homology"/>
<protein>
    <submittedName>
        <fullName evidence="16">Polycystin-1 Autosomal dominant polycystic kidney disease 1 protein-like protein</fullName>
    </submittedName>
</protein>
<dbReference type="InterPro" id="IPR000434">
    <property type="entry name" value="PC1"/>
</dbReference>
<feature type="domain" description="REJ" evidence="15">
    <location>
        <begin position="1781"/>
        <end position="2575"/>
    </location>
</feature>
<dbReference type="InterPro" id="IPR022409">
    <property type="entry name" value="PKD/Chitinase_dom"/>
</dbReference>
<feature type="domain" description="PKD" evidence="13">
    <location>
        <begin position="1114"/>
        <end position="1174"/>
    </location>
</feature>
<dbReference type="SMART" id="SM00034">
    <property type="entry name" value="CLECT"/>
    <property type="match status" value="1"/>
</dbReference>
<reference evidence="17" key="2">
    <citation type="submission" date="2019-02" db="EMBL/GenBank/DDBJ databases">
        <title>Opniocepnalus argus Var Kimnra genome.</title>
        <authorList>
            <person name="Zhou C."/>
            <person name="Xiao S."/>
        </authorList>
    </citation>
    <scope>NUCLEOTIDE SEQUENCE [LARGE SCALE GENOMIC DNA]</scope>
</reference>
<dbReference type="Pfam" id="PF02010">
    <property type="entry name" value="REJ"/>
    <property type="match status" value="1"/>
</dbReference>
<evidence type="ECO:0000256" key="11">
    <source>
        <dbReference type="SAM" id="SignalP"/>
    </source>
</evidence>
<dbReference type="InterPro" id="IPR001304">
    <property type="entry name" value="C-type_lectin-like"/>
</dbReference>
<organism evidence="16 17">
    <name type="scientific">Channa argus</name>
    <name type="common">Northern snakehead</name>
    <name type="synonym">Ophicephalus argus</name>
    <dbReference type="NCBI Taxonomy" id="215402"/>
    <lineage>
        <taxon>Eukaryota</taxon>
        <taxon>Metazoa</taxon>
        <taxon>Chordata</taxon>
        <taxon>Craniata</taxon>
        <taxon>Vertebrata</taxon>
        <taxon>Euteleostomi</taxon>
        <taxon>Actinopterygii</taxon>
        <taxon>Neopterygii</taxon>
        <taxon>Teleostei</taxon>
        <taxon>Neoteleostei</taxon>
        <taxon>Acanthomorphata</taxon>
        <taxon>Anabantaria</taxon>
        <taxon>Anabantiformes</taxon>
        <taxon>Channoidei</taxon>
        <taxon>Channidae</taxon>
        <taxon>Channa</taxon>
    </lineage>
</organism>
<evidence type="ECO:0000259" key="12">
    <source>
        <dbReference type="PROSITE" id="PS50041"/>
    </source>
</evidence>
<name>A0A6G1QQG0_CHAAH</name>
<keyword evidence="4" id="KW-0677">Repeat</keyword>
<dbReference type="PANTHER" id="PTHR46730">
    <property type="entry name" value="POLYCYSTIN-1"/>
    <property type="match status" value="1"/>
</dbReference>
<feature type="domain" description="PLAT" evidence="14">
    <location>
        <begin position="2643"/>
        <end position="2769"/>
    </location>
</feature>
<feature type="domain" description="PKD" evidence="13">
    <location>
        <begin position="855"/>
        <end position="910"/>
    </location>
</feature>
<evidence type="ECO:0000256" key="10">
    <source>
        <dbReference type="SAM" id="Phobius"/>
    </source>
</evidence>
<gene>
    <name evidence="16" type="ORF">EXN66_Car020414</name>
</gene>
<comment type="similarity">
    <text evidence="2">Belongs to the polycystin family.</text>
</comment>
<dbReference type="GO" id="GO:0005929">
    <property type="term" value="C:cilium"/>
    <property type="evidence" value="ECO:0007669"/>
    <property type="project" value="UniProtKB-ARBA"/>
</dbReference>
<evidence type="ECO:0000256" key="8">
    <source>
        <dbReference type="PROSITE-ProRule" id="PRU00152"/>
    </source>
</evidence>
<dbReference type="PROSITE" id="PS50093">
    <property type="entry name" value="PKD"/>
    <property type="match status" value="7"/>
</dbReference>
<dbReference type="SMART" id="SM00308">
    <property type="entry name" value="LH2"/>
    <property type="match status" value="1"/>
</dbReference>
<evidence type="ECO:0000313" key="17">
    <source>
        <dbReference type="Proteomes" id="UP000503349"/>
    </source>
</evidence>
<dbReference type="PROSITE" id="PS51111">
    <property type="entry name" value="REJ"/>
    <property type="match status" value="1"/>
</dbReference>
<evidence type="ECO:0000256" key="2">
    <source>
        <dbReference type="ARBA" id="ARBA00007200"/>
    </source>
</evidence>
<dbReference type="Gene3D" id="2.60.40.10">
    <property type="entry name" value="Immunoglobulins"/>
    <property type="match status" value="7"/>
</dbReference>
<dbReference type="InterPro" id="IPR014010">
    <property type="entry name" value="REJ_dom"/>
</dbReference>
<feature type="transmembrane region" description="Helical" evidence="10">
    <location>
        <begin position="3161"/>
        <end position="3187"/>
    </location>
</feature>
<feature type="signal peptide" evidence="11">
    <location>
        <begin position="1"/>
        <end position="18"/>
    </location>
</feature>
<feature type="transmembrane region" description="Helical" evidence="10">
    <location>
        <begin position="2866"/>
        <end position="2888"/>
    </location>
</feature>
<evidence type="ECO:0000256" key="7">
    <source>
        <dbReference type="ARBA" id="ARBA00023157"/>
    </source>
</evidence>
<dbReference type="PRINTS" id="PR00500">
    <property type="entry name" value="POLYCYSTIN1"/>
</dbReference>
<keyword evidence="7" id="KW-1015">Disulfide bond</keyword>
<dbReference type="PANTHER" id="PTHR46730:SF2">
    <property type="entry name" value="POLYCYSTIN-1 ISOFORM X1"/>
    <property type="match status" value="1"/>
</dbReference>
<dbReference type="InterPro" id="IPR036392">
    <property type="entry name" value="PLAT/LH2_dom_sf"/>
</dbReference>
<feature type="transmembrane region" description="Helical" evidence="10">
    <location>
        <begin position="2826"/>
        <end position="2846"/>
    </location>
</feature>
<evidence type="ECO:0000259" key="13">
    <source>
        <dbReference type="PROSITE" id="PS50093"/>
    </source>
</evidence>
<keyword evidence="17" id="KW-1185">Reference proteome</keyword>
<sequence length="3438" mass="377349">MTHTLWIVCVFLITAAEAQCDHCSAEDIPCPEGGRIHLSSLRCYWLSEAESSWSKAQDSCRESAQEGDLASAHSLELQNFIRHSFPVKTTVWVWLKGLGQGGSDQAGVVESSSPALWAGSSEGGGGCTQMALGTLGQWRRAQCSGQYVFLCEKDLTETLPPIDGYLTGLPLMTGMYIQTQINPLLSVPDIGQHTVEMQLFPGLWFSHAGQLVKVDLVVRPSTLSSLARVQILRPYCDPNHHLVPPGGCSMGQYWCHLLEACVPTTSPCSPYDSAAEFRGFALPPRYLENSPYYHMVADLPLRINPSSEPEIMSLLLSDHEIMVYPDDIVAIQHTRDSGTFLHCFNREASINSPWRQSYLSLRGAEWEGWWKGSLISLSQGGQWVDGVVCDLRMLYVDNLHRGTKHVDVFGFTHTVQTTVPDVRALTTGPFPNLGSKFRLHLIHPRPDKKNQIHVQINSPTLIVVKVFSGETARSSWSAPVLQSGVPFSPSCPEEVIQFWPGCNTQFSEAWFSSVTLVSPSVGVQTMNISVSDAMSSESVSVKVCSYEAVTRLSVEPHGLWRMLVDMSQSFAAKVESGSSVKFTWVIDNLEKFAYEGETYSVLFKKPAEYKLKVTASNPVSSLSQLIVLTVDESIPLAEPEFLFVKEVVAVNCTHLYTLRVKVDVSLPVTFRWDFGDGSANVIHTHSAPCQTMVGLKDRRVKQVYVQDSVNYTFSLPDDYILYVKVVNQNDNTDASVKINVRPHLSHLHISSDPLVPFIKQALLLEAATEPSTYSVLYTWDFGDGSKAVQGVNHRVSHAFGCAGVYNITVCANNTLTALTTWFMVEVMEKISGLTISHNGPSELSSATNFRAKVATGTSLVWNFDFGDGSLQKNHTYGSISHIYKSPGNFTVDVTVSNSVSKARQSITVEVYRLAVSGVLPTQCVINGKDIQLTVVVNGNISILTFHWQFGDGSPLIVVTGQSTILHPFPSQGVFHVSLTVLSSITSVSFNTSICVEASITNVMVKPSQDVVAVGDEVCFKVLISPQQMTGYQFKWFGNYTSLPGVTENSQKCFVFKHEGVEEVSVLASNNVSNKTAKASITVQKPVSMLSVVHDSQSDTLTVNTVVSFWVTNCTGSNVSMLWDFGDGSPVEHKHNVSHVFTLKGQFTVTATAFNTVSRDSVNLKVNVVVPVSDLSLRTNQPYAAVGEETVITAFSSAVSSNIYYWTVDSMSSTKQGTCQFRFIFPKPGVYQVRVTTQNMGTITEAAILIEAFERIEGLHIECQSITNMKYVPTQEELLFIPLIAKGSNVSYHWFAAQYRLKQQVTGDREVFYMVAKTPGRISVQLRASNKLGEATSTVSLVAVERVTSAHIKTQSNNVALGKSVNISVSVLTGSDLQYLWYRDVDPSPLQTQVPFLLHTFTSLGLCLVKVSVQNILSHSNDTKLFVVQEEIQEVDFQIEGGTYPFYVNTSAAVQLCGTIRKGSGVFWNWKIRSPTGSFFSANNKTFNYTFLHAGTYQVSLNVSSRINWQVVSHSVMVQDRIEGLRLKISKSFLCAQEKVTFIPTISKGSNVSFFITFRNNDWIHSQDILERKYTTSCLPIGRHLVRVKAWNQVSSTEVSSNILVLEDIHGLRFVNCCSTALEALKEFQFKAEVQRESPMNYTWMFHMAGSEPTWLMGQEVVFVPAGSGLLSVSVVASNGVCSRMLNETATVEWPVNMVKLVCFSERIFVGHTVSFSATVNGGSNPRYLWDFGDSTEVLVTESSAVNHKYYTSGIYSVMVKVVNSVSHVSTKLHIKVEELQCSSPQATLIQSQSTILRSRPSFFEASMIINCTAYRTMYLWEIFSESNCISGNTDSSGNRVILSAQVDKTSTLLLLPKNALDVGQYCLVFTVSLYGSPLFVQRKTNVTVVHSPLVAIIKGGSHRLWSCLSDLILDGSESQDPDVEIGVEDTLQYHWSFFILNSTNTHFLQQPTGSDSITMTVLSTQLQANSVYVFTLTVHKTGRRPASVNQTARVEEVQKSFTVLKYKYQYNNMKVLYKVTVSQASVLPVSVDCVSCAVLSSPYHTSYTNPIILAGHCGQGGDHTLQYKWSAESQTGIILDLDEVSTSTGRHSPNLVVRSGVLHPGLSYTFTLNVSQPGRGQRGFACITILPNNPPHGGLCDLSPESDIRLLETLVTYSCSGNTVALAKVSSNPIYINIFVSLNGEKQHIHLSSSTIDKIALRKSQGSDTVIVSYWWQTDERETSQLIYTLQVEPCQTISTVCPSLILYRGTRAIFSSFVPMGSQSKGKGISVITVTVLVEDHLGTKVIALNRTLAVENPARDKVASDWLISKSRKELWGLVQHGNLHEIIPYSIALASQLNQMESRQMASRLIGRREIRENVTRALASLPMSSLLDVDQISSALAQSTAFPSELVCKNCQKEILKAVGKMINVMEGHMIPGILSATDTGRNIFNIIGNTLAAVSEAVSASGSHPSSSSLLQSASQVTLSALGHASALMRSLMRSHVHKEAPLLLSTPYISTAGYRGNPSDLLCSHQSNLSQTSSTDRSKSSLSCQFHVPNSLIAHLKSQRSEVVQVLFGMDRALESSHLLPASNPPISTSLVSMELSTPEGQPILIQDLDLKQAIRIDLPNKYPVDHGGENGSAIKAGNGTCLTVTLPTEGWLHFTIKTLENLDENAGLYLSFNFSLGPGTTAHVGISLYGENKSGPRHLQRDGAFQRGSLDQFHVETDDNLGEVWKIRIWHDNTGLDPSWYVQHVVVWDPQTDHMFFFLLDDWLSVENQSNGTVEKEVLASCNAAEQTFNSGPEEISQFQRVLVSQLIFGMMERHVWVSLWERPAHSRFTRAQRVTCIALMLHLYFALGALWFGAVGSKGHSGPVSAHLLVNVETVAVGVTLALLVFPVQCFLSFLFRKAHSQQMESRVFDSSILDFWAVSGLAPQADRVCHDTGVVVWPSCYSLLDLPVGPCLTKMTPAHDLSKASAVLGPTRPLRRKKALKQLCLASPSSPDMTPTPVPSPHIYYLSRESSGSNYSHIAPVQEVLTMKGNPVHNHNLKTFLTLSEEDLMMSIAAAEEDPADLTKSSSDSGRDSPRTTSSLSTTWSTSYSSWSDQSEDKFLCGADIHKPDSQSCPSMYEPRLYKCPSVLSVDSVASTFLPSPSPDSTHSSSSTRIGVARGPPSWLLPPWALCVIYPLVAVMLGGCLAVVCVQALIYTTLWRPVDPEVEEQLARETTVVRAFGEHCSRVRPPCGYGLLQAKEEARKIQALRSLMRVVLLISGLLVLFGELWSMATERAQYLGQCRHWFQLLLALLSLGTAFLHFSFLSLASSCVSKGFPYGTEVFSVLSCPANCACSKAAGNLKVRAKVGGDRPSDAESLEGAVGSDYPAVIAAAALHSPRKCAFFTFSGRFPVCTSGRCVSPVNPAWPNGSSKAMQDPPSPGSPLWSTVNGGKSLSLGQTLWSYSP</sequence>
<dbReference type="InterPro" id="IPR001024">
    <property type="entry name" value="PLAT/LH2_dom"/>
</dbReference>
<feature type="domain" description="PKD" evidence="13">
    <location>
        <begin position="1709"/>
        <end position="1777"/>
    </location>
</feature>
<dbReference type="InterPro" id="IPR018378">
    <property type="entry name" value="C-type_lectin_CS"/>
</dbReference>
<dbReference type="GO" id="GO:0005261">
    <property type="term" value="F:monoatomic cation channel activity"/>
    <property type="evidence" value="ECO:0007669"/>
    <property type="project" value="TreeGrafter"/>
</dbReference>
<evidence type="ECO:0000313" key="16">
    <source>
        <dbReference type="EMBL" id="KAF3704724.1"/>
    </source>
</evidence>
<comment type="subcellular location">
    <subcellularLocation>
        <location evidence="1">Membrane</location>
        <topology evidence="1">Multi-pass membrane protein</topology>
    </subcellularLocation>
</comment>
<dbReference type="Pfam" id="PF00801">
    <property type="entry name" value="PKD"/>
    <property type="match status" value="6"/>
</dbReference>
<dbReference type="SMART" id="SM00089">
    <property type="entry name" value="PKD"/>
    <property type="match status" value="12"/>
</dbReference>
<feature type="domain" description="PKD" evidence="13">
    <location>
        <begin position="765"/>
        <end position="833"/>
    </location>
</feature>
<feature type="domain" description="PKD" evidence="13">
    <location>
        <begin position="1462"/>
        <end position="1518"/>
    </location>
</feature>
<dbReference type="InterPro" id="IPR016187">
    <property type="entry name" value="CTDL_fold"/>
</dbReference>